<evidence type="ECO:0000256" key="1">
    <source>
        <dbReference type="SAM" id="SignalP"/>
    </source>
</evidence>
<evidence type="ECO:0000259" key="2">
    <source>
        <dbReference type="Pfam" id="PF00419"/>
    </source>
</evidence>
<keyword evidence="4" id="KW-1185">Reference proteome</keyword>
<keyword evidence="1" id="KW-0732">Signal</keyword>
<feature type="chain" id="PRO_5042859286" evidence="1">
    <location>
        <begin position="24"/>
        <end position="194"/>
    </location>
</feature>
<dbReference type="AlphaFoldDB" id="A0AAP4LD25"/>
<protein>
    <submittedName>
        <fullName evidence="3">Fimbrial protein</fullName>
    </submittedName>
</protein>
<reference evidence="3 4" key="1">
    <citation type="submission" date="2023-06" db="EMBL/GenBank/DDBJ databases">
        <title>Identification and characterization of antibiotic-resistant Gram-negative bacteria.</title>
        <authorList>
            <person name="Cho G.-S."/>
            <person name="Lee J."/>
            <person name="Tai E."/>
            <person name="Jeong S."/>
            <person name="Kim I."/>
            <person name="Kim B.-E."/>
            <person name="Jeong M.-I."/>
            <person name="Oh K.-K."/>
            <person name="Franz C.M.A.P."/>
        </authorList>
    </citation>
    <scope>NUCLEOTIDE SEQUENCE [LARGE SCALE GENOMIC DNA]</scope>
    <source>
        <strain evidence="3 4">V106_12</strain>
    </source>
</reference>
<dbReference type="InterPro" id="IPR000259">
    <property type="entry name" value="Adhesion_dom_fimbrial"/>
</dbReference>
<organism evidence="3 4">
    <name type="scientific">Lelliottia wanjuensis</name>
    <dbReference type="NCBI Taxonomy" id="3050585"/>
    <lineage>
        <taxon>Bacteria</taxon>
        <taxon>Pseudomonadati</taxon>
        <taxon>Pseudomonadota</taxon>
        <taxon>Gammaproteobacteria</taxon>
        <taxon>Enterobacterales</taxon>
        <taxon>Enterobacteriaceae</taxon>
        <taxon>Lelliottia</taxon>
    </lineage>
</organism>
<feature type="signal peptide" evidence="1">
    <location>
        <begin position="1"/>
        <end position="23"/>
    </location>
</feature>
<evidence type="ECO:0000313" key="4">
    <source>
        <dbReference type="Proteomes" id="UP001223214"/>
    </source>
</evidence>
<dbReference type="InterPro" id="IPR036937">
    <property type="entry name" value="Adhesion_dom_fimbrial_sf"/>
</dbReference>
<dbReference type="InterPro" id="IPR050263">
    <property type="entry name" value="Bact_Fimbrial_Adh_Pro"/>
</dbReference>
<dbReference type="RefSeq" id="WP_285145259.1">
    <property type="nucleotide sequence ID" value="NZ_JASSOL010000037.1"/>
</dbReference>
<dbReference type="GO" id="GO:0043709">
    <property type="term" value="P:cell adhesion involved in single-species biofilm formation"/>
    <property type="evidence" value="ECO:0007669"/>
    <property type="project" value="TreeGrafter"/>
</dbReference>
<dbReference type="Gene3D" id="2.60.40.1090">
    <property type="entry name" value="Fimbrial-type adhesion domain"/>
    <property type="match status" value="1"/>
</dbReference>
<dbReference type="Proteomes" id="UP001223214">
    <property type="component" value="Unassembled WGS sequence"/>
</dbReference>
<dbReference type="EMBL" id="JASSOM010000089">
    <property type="protein sequence ID" value="MDK9365987.1"/>
    <property type="molecule type" value="Genomic_DNA"/>
</dbReference>
<dbReference type="PANTHER" id="PTHR33420:SF5">
    <property type="entry name" value="FIMBRIAL SUBUNIT"/>
    <property type="match status" value="1"/>
</dbReference>
<dbReference type="Pfam" id="PF00419">
    <property type="entry name" value="Fimbrial"/>
    <property type="match status" value="1"/>
</dbReference>
<dbReference type="PANTHER" id="PTHR33420">
    <property type="entry name" value="FIMBRIAL SUBUNIT ELFA-RELATED"/>
    <property type="match status" value="1"/>
</dbReference>
<feature type="domain" description="Fimbrial-type adhesion" evidence="2">
    <location>
        <begin position="38"/>
        <end position="194"/>
    </location>
</feature>
<dbReference type="InterPro" id="IPR008966">
    <property type="entry name" value="Adhesion_dom_sf"/>
</dbReference>
<gene>
    <name evidence="3" type="ORF">QQF32_22590</name>
</gene>
<dbReference type="SUPFAM" id="SSF49401">
    <property type="entry name" value="Bacterial adhesins"/>
    <property type="match status" value="1"/>
</dbReference>
<comment type="caution">
    <text evidence="3">The sequence shown here is derived from an EMBL/GenBank/DDBJ whole genome shotgun (WGS) entry which is preliminary data.</text>
</comment>
<accession>A0AAP4LD25</accession>
<evidence type="ECO:0000313" key="3">
    <source>
        <dbReference type="EMBL" id="MDK9365987.1"/>
    </source>
</evidence>
<sequence>MKFRDWKNGGALALLLAAGPAAADDVALVDGEYGLLQVYGALTESACRLAMESAWQEIDMGTTATGELKKPGDQGTPVRVAIRLEDCLPSPATIRDAWSGDLLWSRDQPSVTVSFVAPGEVLNPGLVKVSGTSGVALRLTDRYHRDVRLGSEGQPLLLEPGGNTLFYYIAPERTAAPLVAGAWHALIHFRLNYD</sequence>
<proteinExistence type="predicted"/>
<name>A0AAP4LD25_9ENTR</name>
<dbReference type="GO" id="GO:0009289">
    <property type="term" value="C:pilus"/>
    <property type="evidence" value="ECO:0007669"/>
    <property type="project" value="InterPro"/>
</dbReference>